<evidence type="ECO:0000256" key="1">
    <source>
        <dbReference type="ARBA" id="ARBA00004571"/>
    </source>
</evidence>
<evidence type="ECO:0000256" key="2">
    <source>
        <dbReference type="ARBA" id="ARBA00022448"/>
    </source>
</evidence>
<dbReference type="PANTHER" id="PTHR32552:SF81">
    <property type="entry name" value="TONB-DEPENDENT OUTER MEMBRANE RECEPTOR"/>
    <property type="match status" value="1"/>
</dbReference>
<dbReference type="OrthoDB" id="9760333at2"/>
<dbReference type="InterPro" id="IPR000531">
    <property type="entry name" value="Beta-barrel_TonB"/>
</dbReference>
<evidence type="ECO:0000256" key="10">
    <source>
        <dbReference type="ARBA" id="ARBA00023237"/>
    </source>
</evidence>
<comment type="caution">
    <text evidence="15">The sequence shown here is derived from an EMBL/GenBank/DDBJ whole genome shotgun (WGS) entry which is preliminary data.</text>
</comment>
<evidence type="ECO:0000256" key="6">
    <source>
        <dbReference type="ARBA" id="ARBA00023004"/>
    </source>
</evidence>
<dbReference type="HOGENOM" id="CLU_008287_15_1_5"/>
<keyword evidence="8 11" id="KW-0798">TonB box</keyword>
<dbReference type="PANTHER" id="PTHR32552">
    <property type="entry name" value="FERRICHROME IRON RECEPTOR-RELATED"/>
    <property type="match status" value="1"/>
</dbReference>
<evidence type="ECO:0000259" key="13">
    <source>
        <dbReference type="Pfam" id="PF00593"/>
    </source>
</evidence>
<reference evidence="15 16" key="1">
    <citation type="journal article" date="2012" name="J. Bacteriol.">
        <title>Draft Genome Sequence of Novosphingobium nitrogenifigens Y88T.</title>
        <authorList>
            <person name="Strabala T.J."/>
            <person name="Macdonald L."/>
            <person name="Liu V."/>
            <person name="Smit A.M."/>
        </authorList>
    </citation>
    <scope>NUCLEOTIDE SEQUENCE [LARGE SCALE GENOMIC DNA]</scope>
    <source>
        <strain evidence="15 16">DSM 19370</strain>
    </source>
</reference>
<dbReference type="eggNOG" id="COG4771">
    <property type="taxonomic scope" value="Bacteria"/>
</dbReference>
<comment type="similarity">
    <text evidence="11">Belongs to the TonB-dependent receptor family.</text>
</comment>
<organism evidence="15 16">
    <name type="scientific">Novosphingobium nitrogenifigens DSM 19370</name>
    <dbReference type="NCBI Taxonomy" id="983920"/>
    <lineage>
        <taxon>Bacteria</taxon>
        <taxon>Pseudomonadati</taxon>
        <taxon>Pseudomonadota</taxon>
        <taxon>Alphaproteobacteria</taxon>
        <taxon>Sphingomonadales</taxon>
        <taxon>Sphingomonadaceae</taxon>
        <taxon>Novosphingobium</taxon>
    </lineage>
</organism>
<protein>
    <submittedName>
        <fullName evidence="15">TonB-dependent receptor</fullName>
    </submittedName>
</protein>
<evidence type="ECO:0000256" key="8">
    <source>
        <dbReference type="ARBA" id="ARBA00023077"/>
    </source>
</evidence>
<keyword evidence="9 11" id="KW-0472">Membrane</keyword>
<keyword evidence="15" id="KW-0675">Receptor</keyword>
<evidence type="ECO:0000313" key="15">
    <source>
        <dbReference type="EMBL" id="EGD58260.1"/>
    </source>
</evidence>
<dbReference type="STRING" id="983920.Y88_0312"/>
<evidence type="ECO:0000256" key="3">
    <source>
        <dbReference type="ARBA" id="ARBA00022452"/>
    </source>
</evidence>
<dbReference type="Pfam" id="PF07715">
    <property type="entry name" value="Plug"/>
    <property type="match status" value="1"/>
</dbReference>
<feature type="signal peptide" evidence="12">
    <location>
        <begin position="1"/>
        <end position="24"/>
    </location>
</feature>
<dbReference type="InterPro" id="IPR039426">
    <property type="entry name" value="TonB-dep_rcpt-like"/>
</dbReference>
<gene>
    <name evidence="15" type="ORF">Y88_0312</name>
</gene>
<dbReference type="EMBL" id="AEWJ01000044">
    <property type="protein sequence ID" value="EGD58260.1"/>
    <property type="molecule type" value="Genomic_DNA"/>
</dbReference>
<evidence type="ECO:0000256" key="5">
    <source>
        <dbReference type="ARBA" id="ARBA00022692"/>
    </source>
</evidence>
<keyword evidence="10" id="KW-0998">Cell outer membrane</keyword>
<keyword evidence="2" id="KW-0813">Transport</keyword>
<keyword evidence="6" id="KW-0408">Iron</keyword>
<keyword evidence="7" id="KW-0406">Ion transport</keyword>
<sequence>MRVTNKVARSLTLLLGGGSLLALAANPAAAQEAAAKPAADTGAGEIVVTAQKRSESIQHVPISLQALGSATIEQHQIQSFDDYAKQLPSVSFQSFGPGQSQLFFRGITSGGDGIPFGALPTSGVYVDEIPVTTIGSMLDMHIYDMARVEALSGPQGTLYGASSLSGTLRMITNKPELGKTYGSIDGTVSKYGKGDVGGTIEGFVNIPLARNVAIRAVGWYEHDGGYIDNTYGERTYQRPHTVDGSVVNSPMTVNNGAYTKNNFNDVDTAGGRISVLIETDTGWKITPQLMGQYQTSHGSFLYDPRAGDLQVHDYAPERNRDDWFQAALTIEGKIADWDLVYSGGYMGRKIRTSADYSYYTVAYDVKPDYNYFLDKNGNNIDPTQRYQANQNLTKQTHELRISSPSSSNLRFTGGLFMQHQTNHSYQSFYVPGVGENTWSNWADGQAVYGDSIFMTNAHITFRDYAVFGEASYNITHNLTFTGGIRGFISDNSLRGYSGFSSYAPSSCSLPLANPEACTNIDKRTTASGETHKLNLTWQIDRDHMVYFTYSTGYRPGGNNRRAGVNAYGADTLDNFELGWKTSWFDHKLRFNGAIYYEKWNNLQYALVVEGSGGITNIYNAGDARVYGAEFDLQLHPIAGLTLSASGAYNDAALSTDFCSVNSAGNPDCSTGSVAAPKGTRLPIQPRFKMAATARYEFAVGKVNAFVQGSLNTQTDSTSMLSVSDNQLLGNSQGFTTADFSVGGKSGDYSVQLFIQNAFDTRGSLSHNVFTAASTSGQYYRIYPIKPQYFGLKIGRKF</sequence>
<keyword evidence="16" id="KW-1185">Reference proteome</keyword>
<dbReference type="InterPro" id="IPR036942">
    <property type="entry name" value="Beta-barrel_TonB_sf"/>
</dbReference>
<dbReference type="AlphaFoldDB" id="F1ZAW1"/>
<comment type="subcellular location">
    <subcellularLocation>
        <location evidence="1">Cell outer membrane</location>
        <topology evidence="1">Multi-pass membrane protein</topology>
    </subcellularLocation>
</comment>
<feature type="domain" description="TonB-dependent receptor-like beta-barrel" evidence="13">
    <location>
        <begin position="345"/>
        <end position="756"/>
    </location>
</feature>
<dbReference type="Pfam" id="PF00593">
    <property type="entry name" value="TonB_dep_Rec_b-barrel"/>
    <property type="match status" value="1"/>
</dbReference>
<dbReference type="SUPFAM" id="SSF56935">
    <property type="entry name" value="Porins"/>
    <property type="match status" value="1"/>
</dbReference>
<keyword evidence="12" id="KW-0732">Signal</keyword>
<dbReference type="GO" id="GO:0006826">
    <property type="term" value="P:iron ion transport"/>
    <property type="evidence" value="ECO:0007669"/>
    <property type="project" value="UniProtKB-KW"/>
</dbReference>
<name>F1ZAW1_9SPHN</name>
<keyword evidence="5" id="KW-0812">Transmembrane</keyword>
<feature type="domain" description="TonB-dependent receptor plug" evidence="14">
    <location>
        <begin position="57"/>
        <end position="167"/>
    </location>
</feature>
<keyword evidence="3" id="KW-1134">Transmembrane beta strand</keyword>
<evidence type="ECO:0000256" key="9">
    <source>
        <dbReference type="ARBA" id="ARBA00023136"/>
    </source>
</evidence>
<evidence type="ECO:0000256" key="11">
    <source>
        <dbReference type="RuleBase" id="RU003357"/>
    </source>
</evidence>
<dbReference type="Gene3D" id="2.40.170.20">
    <property type="entry name" value="TonB-dependent receptor, beta-barrel domain"/>
    <property type="match status" value="1"/>
</dbReference>
<evidence type="ECO:0000256" key="4">
    <source>
        <dbReference type="ARBA" id="ARBA00022496"/>
    </source>
</evidence>
<accession>F1ZAW1</accession>
<dbReference type="InterPro" id="IPR012910">
    <property type="entry name" value="Plug_dom"/>
</dbReference>
<keyword evidence="4" id="KW-0410">Iron transport</keyword>
<feature type="chain" id="PRO_5003272550" evidence="12">
    <location>
        <begin position="25"/>
        <end position="797"/>
    </location>
</feature>
<evidence type="ECO:0000256" key="12">
    <source>
        <dbReference type="SAM" id="SignalP"/>
    </source>
</evidence>
<dbReference type="GO" id="GO:0009279">
    <property type="term" value="C:cell outer membrane"/>
    <property type="evidence" value="ECO:0007669"/>
    <property type="project" value="UniProtKB-SubCell"/>
</dbReference>
<evidence type="ECO:0000313" key="16">
    <source>
        <dbReference type="Proteomes" id="UP000004728"/>
    </source>
</evidence>
<evidence type="ECO:0000256" key="7">
    <source>
        <dbReference type="ARBA" id="ARBA00023065"/>
    </source>
</evidence>
<dbReference type="InParanoid" id="F1ZAW1"/>
<dbReference type="Proteomes" id="UP000004728">
    <property type="component" value="Unassembled WGS sequence"/>
</dbReference>
<proteinExistence type="inferred from homology"/>
<evidence type="ECO:0000259" key="14">
    <source>
        <dbReference type="Pfam" id="PF07715"/>
    </source>
</evidence>